<comment type="caution">
    <text evidence="2">The sequence shown here is derived from an EMBL/GenBank/DDBJ whole genome shotgun (WGS) entry which is preliminary data.</text>
</comment>
<protein>
    <submittedName>
        <fullName evidence="2">Uncharacterized protein</fullName>
    </submittedName>
</protein>
<dbReference type="AlphaFoldDB" id="A0A9N8E9P4"/>
<accession>A0A9N8E9P4</accession>
<proteinExistence type="predicted"/>
<organism evidence="2 3">
    <name type="scientific">Seminavis robusta</name>
    <dbReference type="NCBI Taxonomy" id="568900"/>
    <lineage>
        <taxon>Eukaryota</taxon>
        <taxon>Sar</taxon>
        <taxon>Stramenopiles</taxon>
        <taxon>Ochrophyta</taxon>
        <taxon>Bacillariophyta</taxon>
        <taxon>Bacillariophyceae</taxon>
        <taxon>Bacillariophycidae</taxon>
        <taxon>Naviculales</taxon>
        <taxon>Naviculaceae</taxon>
        <taxon>Seminavis</taxon>
    </lineage>
</organism>
<evidence type="ECO:0000313" key="2">
    <source>
        <dbReference type="EMBL" id="CAB9517356.1"/>
    </source>
</evidence>
<dbReference type="Proteomes" id="UP001153069">
    <property type="component" value="Unassembled WGS sequence"/>
</dbReference>
<gene>
    <name evidence="2" type="ORF">SEMRO_851_G210800.1</name>
</gene>
<keyword evidence="3" id="KW-1185">Reference proteome</keyword>
<evidence type="ECO:0000313" key="3">
    <source>
        <dbReference type="Proteomes" id="UP001153069"/>
    </source>
</evidence>
<feature type="region of interest" description="Disordered" evidence="1">
    <location>
        <begin position="35"/>
        <end position="69"/>
    </location>
</feature>
<name>A0A9N8E9P4_9STRA</name>
<reference evidence="2" key="1">
    <citation type="submission" date="2020-06" db="EMBL/GenBank/DDBJ databases">
        <authorList>
            <consortium name="Plant Systems Biology data submission"/>
        </authorList>
    </citation>
    <scope>NUCLEOTIDE SEQUENCE</scope>
    <source>
        <strain evidence="2">D6</strain>
    </source>
</reference>
<feature type="region of interest" description="Disordered" evidence="1">
    <location>
        <begin position="195"/>
        <end position="214"/>
    </location>
</feature>
<evidence type="ECO:0000256" key="1">
    <source>
        <dbReference type="SAM" id="MobiDB-lite"/>
    </source>
</evidence>
<dbReference type="EMBL" id="CAICTM010000850">
    <property type="protein sequence ID" value="CAB9517356.1"/>
    <property type="molecule type" value="Genomic_DNA"/>
</dbReference>
<sequence length="214" mass="24107">MDGDNEIEGGGYSQQDAHAAGLYIQQEVVDVSMMAGPPMPALTGRAEITERNAPAVSQQETQDETQDDDRVLTQEDGAQGANVKKKSTRKRRTFRLQWLVASSDMYLKDDAEIKASFDAAFPLGYSLDGQVVACPKADNDKQYTICWRTGDTGVSVNWIRSSFPKGQFRETIWQCIEAYQERKARDDAEDRLIARAVHDQNREDQAAQERQRRV</sequence>